<dbReference type="EMBL" id="PTQR01000086">
    <property type="protein sequence ID" value="TKX20688.1"/>
    <property type="molecule type" value="Genomic_DNA"/>
</dbReference>
<dbReference type="EC" id="2.3.1.225" evidence="16"/>
<dbReference type="InterPro" id="IPR017441">
    <property type="entry name" value="Protein_kinase_ATP_BS"/>
</dbReference>
<dbReference type="GO" id="GO:0005524">
    <property type="term" value="F:ATP binding"/>
    <property type="evidence" value="ECO:0007669"/>
    <property type="project" value="UniProtKB-UniRule"/>
</dbReference>
<comment type="similarity">
    <text evidence="16">Belongs to the DHHC palmitoyltransferase family.</text>
</comment>
<evidence type="ECO:0000313" key="20">
    <source>
        <dbReference type="Proteomes" id="UP000308133"/>
    </source>
</evidence>
<keyword evidence="10" id="KW-0564">Palmitate</keyword>
<feature type="transmembrane region" description="Helical" evidence="16">
    <location>
        <begin position="63"/>
        <end position="85"/>
    </location>
</feature>
<feature type="binding site" evidence="15">
    <location>
        <position position="534"/>
    </location>
    <ligand>
        <name>ATP</name>
        <dbReference type="ChEBI" id="CHEBI:30616"/>
    </ligand>
</feature>
<evidence type="ECO:0000256" key="14">
    <source>
        <dbReference type="ARBA" id="ARBA00048679"/>
    </source>
</evidence>
<feature type="transmembrane region" description="Helical" evidence="16">
    <location>
        <begin position="21"/>
        <end position="51"/>
    </location>
</feature>
<sequence>MPSKESRPKSSLESRQAINKWCALIIPLILVGAVGYATWVVIALVCVNYLLKPGPNTNVEPRPGAAIAIIIIYFLLLIPMVIAYVRTIILTQTNPGYIPEGPTSPSLRQTFVEEPTVEFEWPCATTTGEDDHAEKRSTKKRDVPGWYISTLDLDGIFKGDIAPPPGMEDFYKRDVFQCDPNGLPIWCGTCRNWKPDRAHHCSDVGRCVWKLDHFCPWVAGVVSETNYKFFVQFNIFAALFTAFITIVMGIFIAENVRIGTGMVNVTWIIVIALSGLFLLFTGGLAGKSVQDLCMNLTTVDAIDYAKRTVFMAVKLKRGQMPPALPASSSSDGSGKDKRNIAVPWQGTIAYPFVTKGQPQNDRPRETFAILCTPPGLNPWNLGPVGNWKSVMGEKCSPVAEMKQLRPASQLVSANDFILSTILSLHQSNTTSEIPNWHAPPPPHATHISTTAPRRANPHPSTNHLSNSTMTSPNLTSYLLDALWSLTQCLSCFPSSPLLTLNHKPYKILRLLGEGGFSYVYLVQSPPSPQLYALKKIRCPFGAESVRQAMKEVEAYKLFEGSEFIINSVDHAVVADKGARSGGFGTQGAGDEGGAKTVYILLPYYRRGNLQDGINANLVNGSRFPERRLMVLFRGVCEGLREMHEYKVGKGGRRKARAVREEARRGAGQDGDEEEEGEGFLENEAGLASEGREEGEVRSYAHRDIKPGNIMISDDGTTPVLMDLGSLSPSPTPITSRALALQVQDTAAEHSTMPYRAPELFDVKTDTVIDTKVDIWSLGCTLYACLVGKSPFEARSEETGGSLSLCVLGGDWRFPDDPEKTSVKSRGKQAVSPGGASGGANGSAEGGKNGSGISEAVKDVVRRCLIVEPSERPDVNELIKMVDEVIDGLPEDENGVVDD</sequence>
<dbReference type="GO" id="GO:0032889">
    <property type="term" value="P:regulation of vacuole fusion, non-autophagic"/>
    <property type="evidence" value="ECO:0007669"/>
    <property type="project" value="TreeGrafter"/>
</dbReference>
<evidence type="ECO:0000256" key="10">
    <source>
        <dbReference type="ARBA" id="ARBA00023139"/>
    </source>
</evidence>
<dbReference type="GO" id="GO:0006624">
    <property type="term" value="P:vacuolar protein processing"/>
    <property type="evidence" value="ECO:0007669"/>
    <property type="project" value="TreeGrafter"/>
</dbReference>
<dbReference type="InterPro" id="IPR000719">
    <property type="entry name" value="Prot_kinase_dom"/>
</dbReference>
<evidence type="ECO:0000256" key="11">
    <source>
        <dbReference type="ARBA" id="ARBA00023288"/>
    </source>
</evidence>
<evidence type="ECO:0000256" key="12">
    <source>
        <dbReference type="ARBA" id="ARBA00047899"/>
    </source>
</evidence>
<evidence type="ECO:0000313" key="19">
    <source>
        <dbReference type="EMBL" id="TKX20688.1"/>
    </source>
</evidence>
<keyword evidence="2" id="KW-0723">Serine/threonine-protein kinase</keyword>
<organism evidence="19 20">
    <name type="scientific">Elsinoe australis</name>
    <dbReference type="NCBI Taxonomy" id="40998"/>
    <lineage>
        <taxon>Eukaryota</taxon>
        <taxon>Fungi</taxon>
        <taxon>Dikarya</taxon>
        <taxon>Ascomycota</taxon>
        <taxon>Pezizomycotina</taxon>
        <taxon>Dothideomycetes</taxon>
        <taxon>Dothideomycetidae</taxon>
        <taxon>Myriangiales</taxon>
        <taxon>Elsinoaceae</taxon>
        <taxon>Elsinoe</taxon>
    </lineage>
</organism>
<evidence type="ECO:0000256" key="2">
    <source>
        <dbReference type="ARBA" id="ARBA00022527"/>
    </source>
</evidence>
<comment type="catalytic activity">
    <reaction evidence="12">
        <text>L-threonyl-[protein] + ATP = O-phospho-L-threonyl-[protein] + ADP + H(+)</text>
        <dbReference type="Rhea" id="RHEA:46608"/>
        <dbReference type="Rhea" id="RHEA-COMP:11060"/>
        <dbReference type="Rhea" id="RHEA-COMP:11605"/>
        <dbReference type="ChEBI" id="CHEBI:15378"/>
        <dbReference type="ChEBI" id="CHEBI:30013"/>
        <dbReference type="ChEBI" id="CHEBI:30616"/>
        <dbReference type="ChEBI" id="CHEBI:61977"/>
        <dbReference type="ChEBI" id="CHEBI:456216"/>
        <dbReference type="EC" id="2.7.11.1"/>
    </reaction>
</comment>
<feature type="compositionally biased region" description="Gly residues" evidence="17">
    <location>
        <begin position="834"/>
        <end position="849"/>
    </location>
</feature>
<feature type="compositionally biased region" description="Acidic residues" evidence="17">
    <location>
        <begin position="669"/>
        <end position="680"/>
    </location>
</feature>
<evidence type="ECO:0000256" key="16">
    <source>
        <dbReference type="RuleBase" id="RU079119"/>
    </source>
</evidence>
<dbReference type="Pfam" id="PF00069">
    <property type="entry name" value="Pkinase"/>
    <property type="match status" value="1"/>
</dbReference>
<feature type="domain" description="Protein kinase" evidence="18">
    <location>
        <begin position="505"/>
        <end position="885"/>
    </location>
</feature>
<dbReference type="GO" id="GO:0019706">
    <property type="term" value="F:protein-cysteine S-palmitoyltransferase activity"/>
    <property type="evidence" value="ECO:0007669"/>
    <property type="project" value="UniProtKB-EC"/>
</dbReference>
<evidence type="ECO:0000256" key="13">
    <source>
        <dbReference type="ARBA" id="ARBA00048048"/>
    </source>
</evidence>
<dbReference type="PANTHER" id="PTHR45998">
    <property type="entry name" value="SERINE/THREONINE-PROTEIN KINASE 16"/>
    <property type="match status" value="1"/>
</dbReference>
<comment type="catalytic activity">
    <reaction evidence="13 16">
        <text>L-cysteinyl-[protein] + hexadecanoyl-CoA = S-hexadecanoyl-L-cysteinyl-[protein] + CoA</text>
        <dbReference type="Rhea" id="RHEA:36683"/>
        <dbReference type="Rhea" id="RHEA-COMP:10131"/>
        <dbReference type="Rhea" id="RHEA-COMP:11032"/>
        <dbReference type="ChEBI" id="CHEBI:29950"/>
        <dbReference type="ChEBI" id="CHEBI:57287"/>
        <dbReference type="ChEBI" id="CHEBI:57379"/>
        <dbReference type="ChEBI" id="CHEBI:74151"/>
        <dbReference type="EC" id="2.3.1.225"/>
    </reaction>
</comment>
<evidence type="ECO:0000256" key="3">
    <source>
        <dbReference type="ARBA" id="ARBA00022679"/>
    </source>
</evidence>
<comment type="caution">
    <text evidence="19">The sequence shown here is derived from an EMBL/GenBank/DDBJ whole genome shotgun (WGS) entry which is preliminary data.</text>
</comment>
<evidence type="ECO:0000259" key="18">
    <source>
        <dbReference type="PROSITE" id="PS50011"/>
    </source>
</evidence>
<dbReference type="GO" id="GO:0106310">
    <property type="term" value="F:protein serine kinase activity"/>
    <property type="evidence" value="ECO:0007669"/>
    <property type="project" value="RHEA"/>
</dbReference>
<proteinExistence type="inferred from homology"/>
<protein>
    <recommendedName>
        <fullName evidence="16">Palmitoyltransferase</fullName>
        <ecNumber evidence="16">2.3.1.225</ecNumber>
    </recommendedName>
</protein>
<keyword evidence="5 15" id="KW-0547">Nucleotide-binding</keyword>
<feature type="transmembrane region" description="Helical" evidence="16">
    <location>
        <begin position="233"/>
        <end position="253"/>
    </location>
</feature>
<dbReference type="AlphaFoldDB" id="A0A4U7AR21"/>
<dbReference type="PROSITE" id="PS50011">
    <property type="entry name" value="PROTEIN_KINASE_DOM"/>
    <property type="match status" value="1"/>
</dbReference>
<keyword evidence="11" id="KW-0449">Lipoprotein</keyword>
<keyword evidence="16" id="KW-0012">Acyltransferase</keyword>
<dbReference type="PANTHER" id="PTHR45998:SF2">
    <property type="entry name" value="SERINE_THREONINE-PROTEIN KINASE 16"/>
    <property type="match status" value="1"/>
</dbReference>
<dbReference type="GO" id="GO:0016020">
    <property type="term" value="C:membrane"/>
    <property type="evidence" value="ECO:0007669"/>
    <property type="project" value="UniProtKB-SubCell"/>
</dbReference>
<evidence type="ECO:0000256" key="7">
    <source>
        <dbReference type="ARBA" id="ARBA00022840"/>
    </source>
</evidence>
<dbReference type="GO" id="GO:0004674">
    <property type="term" value="F:protein serine/threonine kinase activity"/>
    <property type="evidence" value="ECO:0007669"/>
    <property type="project" value="UniProtKB-KW"/>
</dbReference>
<dbReference type="InterPro" id="IPR008271">
    <property type="entry name" value="Ser/Thr_kinase_AS"/>
</dbReference>
<dbReference type="GO" id="GO:0005794">
    <property type="term" value="C:Golgi apparatus"/>
    <property type="evidence" value="ECO:0007669"/>
    <property type="project" value="TreeGrafter"/>
</dbReference>
<dbReference type="FunFam" id="3.30.200.20:FF:000374">
    <property type="entry name" value="Serine/threonine protein kinase"/>
    <property type="match status" value="1"/>
</dbReference>
<dbReference type="SUPFAM" id="SSF56112">
    <property type="entry name" value="Protein kinase-like (PK-like)"/>
    <property type="match status" value="1"/>
</dbReference>
<dbReference type="PROSITE" id="PS00108">
    <property type="entry name" value="PROTEIN_KINASE_ST"/>
    <property type="match status" value="1"/>
</dbReference>
<keyword evidence="4 16" id="KW-0812">Transmembrane</keyword>
<dbReference type="InterPro" id="IPR052239">
    <property type="entry name" value="Ser/Thr-specific_kinases"/>
</dbReference>
<dbReference type="InterPro" id="IPR001594">
    <property type="entry name" value="Palmitoyltrfase_DHHC"/>
</dbReference>
<feature type="transmembrane region" description="Helical" evidence="16">
    <location>
        <begin position="265"/>
        <end position="285"/>
    </location>
</feature>
<dbReference type="PROSITE" id="PS00107">
    <property type="entry name" value="PROTEIN_KINASE_ATP"/>
    <property type="match status" value="1"/>
</dbReference>
<evidence type="ECO:0000256" key="17">
    <source>
        <dbReference type="SAM" id="MobiDB-lite"/>
    </source>
</evidence>
<keyword evidence="8 16" id="KW-1133">Transmembrane helix</keyword>
<accession>A0A4U7AR21</accession>
<evidence type="ECO:0000256" key="4">
    <source>
        <dbReference type="ARBA" id="ARBA00022692"/>
    </source>
</evidence>
<feature type="compositionally biased region" description="Polar residues" evidence="17">
    <location>
        <begin position="458"/>
        <end position="468"/>
    </location>
</feature>
<dbReference type="GO" id="GO:0005773">
    <property type="term" value="C:vacuole"/>
    <property type="evidence" value="ECO:0007669"/>
    <property type="project" value="GOC"/>
</dbReference>
<dbReference type="Pfam" id="PF01529">
    <property type="entry name" value="DHHC"/>
    <property type="match status" value="1"/>
</dbReference>
<evidence type="ECO:0000256" key="8">
    <source>
        <dbReference type="ARBA" id="ARBA00022989"/>
    </source>
</evidence>
<name>A0A4U7AR21_9PEZI</name>
<keyword evidence="9 16" id="KW-0472">Membrane</keyword>
<keyword evidence="7 15" id="KW-0067">ATP-binding</keyword>
<dbReference type="PROSITE" id="PS50216">
    <property type="entry name" value="DHHC"/>
    <property type="match status" value="1"/>
</dbReference>
<comment type="subcellular location">
    <subcellularLocation>
        <location evidence="1">Membrane</location>
        <topology evidence="1">Multi-pass membrane protein</topology>
    </subcellularLocation>
</comment>
<keyword evidence="3 16" id="KW-0808">Transferase</keyword>
<feature type="region of interest" description="Disordered" evidence="17">
    <location>
        <begin position="432"/>
        <end position="468"/>
    </location>
</feature>
<feature type="region of interest" description="Disordered" evidence="17">
    <location>
        <begin position="816"/>
        <end position="851"/>
    </location>
</feature>
<feature type="compositionally biased region" description="Basic and acidic residues" evidence="17">
    <location>
        <begin position="657"/>
        <end position="666"/>
    </location>
</feature>
<evidence type="ECO:0000256" key="6">
    <source>
        <dbReference type="ARBA" id="ARBA00022777"/>
    </source>
</evidence>
<reference evidence="19 20" key="1">
    <citation type="submission" date="2018-02" db="EMBL/GenBank/DDBJ databases">
        <title>Draft genome sequences of Elsinoe sp., causing black scab on jojoba.</title>
        <authorList>
            <person name="Stodart B."/>
            <person name="Jeffress S."/>
            <person name="Ash G."/>
            <person name="Arun Chinnappa K."/>
        </authorList>
    </citation>
    <scope>NUCLEOTIDE SEQUENCE [LARGE SCALE GENOMIC DNA]</scope>
    <source>
        <strain evidence="19 20">Hillstone_2</strain>
    </source>
</reference>
<dbReference type="SMART" id="SM00220">
    <property type="entry name" value="S_TKc"/>
    <property type="match status" value="1"/>
</dbReference>
<keyword evidence="6 19" id="KW-0418">Kinase</keyword>
<dbReference type="Proteomes" id="UP000308133">
    <property type="component" value="Unassembled WGS sequence"/>
</dbReference>
<evidence type="ECO:0000256" key="5">
    <source>
        <dbReference type="ARBA" id="ARBA00022741"/>
    </source>
</evidence>
<dbReference type="Gene3D" id="1.10.510.10">
    <property type="entry name" value="Transferase(Phosphotransferase) domain 1"/>
    <property type="match status" value="1"/>
</dbReference>
<feature type="region of interest" description="Disordered" evidence="17">
    <location>
        <begin position="652"/>
        <end position="697"/>
    </location>
</feature>
<evidence type="ECO:0000256" key="9">
    <source>
        <dbReference type="ARBA" id="ARBA00023136"/>
    </source>
</evidence>
<dbReference type="Gene3D" id="3.30.200.20">
    <property type="entry name" value="Phosphorylase Kinase, domain 1"/>
    <property type="match status" value="1"/>
</dbReference>
<comment type="catalytic activity">
    <reaction evidence="14">
        <text>L-seryl-[protein] + ATP = O-phospho-L-seryl-[protein] + ADP + H(+)</text>
        <dbReference type="Rhea" id="RHEA:17989"/>
        <dbReference type="Rhea" id="RHEA-COMP:9863"/>
        <dbReference type="Rhea" id="RHEA-COMP:11604"/>
        <dbReference type="ChEBI" id="CHEBI:15378"/>
        <dbReference type="ChEBI" id="CHEBI:29999"/>
        <dbReference type="ChEBI" id="CHEBI:30616"/>
        <dbReference type="ChEBI" id="CHEBI:83421"/>
        <dbReference type="ChEBI" id="CHEBI:456216"/>
        <dbReference type="EC" id="2.7.11.1"/>
    </reaction>
</comment>
<gene>
    <name evidence="19" type="ORF">C1H76_7074</name>
</gene>
<evidence type="ECO:0000256" key="15">
    <source>
        <dbReference type="PROSITE-ProRule" id="PRU10141"/>
    </source>
</evidence>
<comment type="domain">
    <text evidence="16">The DHHC domain is required for palmitoyltransferase activity.</text>
</comment>
<dbReference type="InterPro" id="IPR011009">
    <property type="entry name" value="Kinase-like_dom_sf"/>
</dbReference>
<evidence type="ECO:0000256" key="1">
    <source>
        <dbReference type="ARBA" id="ARBA00004141"/>
    </source>
</evidence>